<dbReference type="SUPFAM" id="SSF53448">
    <property type="entry name" value="Nucleotide-diphospho-sugar transferases"/>
    <property type="match status" value="1"/>
</dbReference>
<dbReference type="EMBL" id="CP014687">
    <property type="protein sequence ID" value="AQT05597.1"/>
    <property type="molecule type" value="Genomic_DNA"/>
</dbReference>
<evidence type="ECO:0000313" key="1">
    <source>
        <dbReference type="EMBL" id="AQT05597.1"/>
    </source>
</evidence>
<dbReference type="RefSeq" id="WP_077931361.1">
    <property type="nucleotide sequence ID" value="NZ_CP014687.1"/>
</dbReference>
<dbReference type="AlphaFoldDB" id="A0A1U9LGT0"/>
<evidence type="ECO:0000313" key="2">
    <source>
        <dbReference type="Proteomes" id="UP000189055"/>
    </source>
</evidence>
<name>A0A1U9LGT0_9PROT</name>
<sequence length="441" mass="51078">MELGYLLSDHGMVLSYEEGKITQKPLNKITDFENLLIIKDIGFKNYSIKINPNDIFSFNSSLTCDNKAVDDIFIELKYVDQNIFFLNINDEYLSIFPDNSVHTVKQPITWEKFRVLSEIELKKIIYLSQNSLLINGDLYDFTSSSTDYMRFGKLCIPFDDIFSGINEKITEFTFFVEDFPFFARVINPLFVYVVFGKGDIISQFEISIKSLIRFGNYEGDILIATDNKKEINDICEHYGFRNIIFLESTAVDRLDFVGIRLRILSSDAVKLHSPIFYLDADVMIVNDVNRIIKKTSEFDKISAQLENYPFFNNKLKHNISVGSTLYNESPFEIDDVNGFNGGVLFVPSGEKFQNVFEIAYIMLVKYTQKNGRESIPFYEQSVLNYVLYKSNKFSAQPISNITELSCEDLKEDVIFVHYFPAGGERTIHMKNDFEKFEHNLM</sequence>
<proteinExistence type="predicted"/>
<organism evidence="1 2">
    <name type="scientific">Acetobacter persici</name>
    <dbReference type="NCBI Taxonomy" id="1076596"/>
    <lineage>
        <taxon>Bacteria</taxon>
        <taxon>Pseudomonadati</taxon>
        <taxon>Pseudomonadota</taxon>
        <taxon>Alphaproteobacteria</taxon>
        <taxon>Acetobacterales</taxon>
        <taxon>Acetobacteraceae</taxon>
        <taxon>Acetobacter</taxon>
    </lineage>
</organism>
<protein>
    <recommendedName>
        <fullName evidence="3">Nucleotide-diphospho-sugar transferase domain-containing protein</fullName>
    </recommendedName>
</protein>
<dbReference type="Gene3D" id="3.90.550.10">
    <property type="entry name" value="Spore Coat Polysaccharide Biosynthesis Protein SpsA, Chain A"/>
    <property type="match status" value="1"/>
</dbReference>
<reference evidence="1 2" key="1">
    <citation type="submission" date="2016-03" db="EMBL/GenBank/DDBJ databases">
        <title>Acetic acid bacteria sequencing.</title>
        <authorList>
            <person name="Brandt J."/>
            <person name="Jakob F."/>
            <person name="Vogel R.F."/>
        </authorList>
    </citation>
    <scope>NUCLEOTIDE SEQUENCE [LARGE SCALE GENOMIC DNA]</scope>
    <source>
        <strain evidence="1 2">TMW2.1084</strain>
    </source>
</reference>
<evidence type="ECO:0008006" key="3">
    <source>
        <dbReference type="Google" id="ProtNLM"/>
    </source>
</evidence>
<dbReference type="InterPro" id="IPR029044">
    <property type="entry name" value="Nucleotide-diphossugar_trans"/>
</dbReference>
<accession>A0A1U9LGT0</accession>
<dbReference type="Proteomes" id="UP000189055">
    <property type="component" value="Chromosome"/>
</dbReference>
<gene>
    <name evidence="1" type="ORF">A0U91_12935</name>
</gene>
<dbReference type="KEGG" id="aper:A0U91_12935"/>